<dbReference type="Pfam" id="PF04307">
    <property type="entry name" value="YdjM"/>
    <property type="match status" value="1"/>
</dbReference>
<keyword evidence="1" id="KW-1133">Transmembrane helix</keyword>
<gene>
    <name evidence="2" type="ORF">C448_08464</name>
</gene>
<name>M0MFS3_HALMO</name>
<reference evidence="2 3" key="1">
    <citation type="journal article" date="2014" name="PLoS Genet.">
        <title>Phylogenetically driven sequencing of extremely halophilic archaea reveals strategies for static and dynamic osmo-response.</title>
        <authorList>
            <person name="Becker E.A."/>
            <person name="Seitzer P.M."/>
            <person name="Tritt A."/>
            <person name="Larsen D."/>
            <person name="Krusor M."/>
            <person name="Yao A.I."/>
            <person name="Wu D."/>
            <person name="Madern D."/>
            <person name="Eisen J.A."/>
            <person name="Darling A.E."/>
            <person name="Facciotti M.T."/>
        </authorList>
    </citation>
    <scope>NUCLEOTIDE SEQUENCE [LARGE SCALE GENOMIC DNA]</scope>
    <source>
        <strain evidence="2 3">DSM 1307</strain>
    </source>
</reference>
<keyword evidence="1" id="KW-0472">Membrane</keyword>
<evidence type="ECO:0000313" key="3">
    <source>
        <dbReference type="Proteomes" id="UP000011568"/>
    </source>
</evidence>
<evidence type="ECO:0008006" key="4">
    <source>
        <dbReference type="Google" id="ProtNLM"/>
    </source>
</evidence>
<dbReference type="AlphaFoldDB" id="M0MFS3"/>
<dbReference type="RefSeq" id="WP_004053827.1">
    <property type="nucleotide sequence ID" value="NZ_CM125063.1"/>
</dbReference>
<dbReference type="EMBL" id="AOMC01000107">
    <property type="protein sequence ID" value="EMA44567.1"/>
    <property type="molecule type" value="Genomic_DNA"/>
</dbReference>
<feature type="transmembrane region" description="Helical" evidence="1">
    <location>
        <begin position="84"/>
        <end position="103"/>
    </location>
</feature>
<protein>
    <recommendedName>
        <fullName evidence="4">Membrane-bound metal-dependent hydrolase</fullName>
    </recommendedName>
</protein>
<feature type="transmembrane region" description="Helical" evidence="1">
    <location>
        <begin position="155"/>
        <end position="175"/>
    </location>
</feature>
<feature type="transmembrane region" description="Helical" evidence="1">
    <location>
        <begin position="124"/>
        <end position="149"/>
    </location>
</feature>
<dbReference type="PATRIC" id="fig|931277.6.peg.1658"/>
<feature type="transmembrane region" description="Helical" evidence="1">
    <location>
        <begin position="288"/>
        <end position="307"/>
    </location>
</feature>
<accession>M0MFS3</accession>
<keyword evidence="3" id="KW-1185">Reference proteome</keyword>
<evidence type="ECO:0000256" key="1">
    <source>
        <dbReference type="SAM" id="Phobius"/>
    </source>
</evidence>
<feature type="transmembrane region" description="Helical" evidence="1">
    <location>
        <begin position="234"/>
        <end position="252"/>
    </location>
</feature>
<evidence type="ECO:0000313" key="2">
    <source>
        <dbReference type="EMBL" id="EMA44567.1"/>
    </source>
</evidence>
<feature type="transmembrane region" description="Helical" evidence="1">
    <location>
        <begin position="319"/>
        <end position="343"/>
    </location>
</feature>
<feature type="transmembrane region" description="Helical" evidence="1">
    <location>
        <begin position="264"/>
        <end position="282"/>
    </location>
</feature>
<sequence>MPVPAVSSGMFVGHALGAFATVAGGARLVGCSRGRSLALGASAGAFAAAPDVDILYAPVGLAEASGVADAAESFWSAGNLVHRAVTHSLVVGTVVAVALWFWTRARSGETSDRSDGSLPNIRRLRSLLNAESGGALLALGGLVAVAGVVSGPLGALVMAAFALTSLAIAELGAHYGDLGPKAILVTALIGFISHPFGDLFTGEPPHMLYPFATRLVSERIVLTADPTLHLLGSFWLELLTIWLAAIVYCELTDRSPTSYIHGRATLGAAYAVAALAVPAPTVDSSYEFVFSVLAVGAVGPAPLVRRLRRSRRAIDAENVLTAALTGLAAVTLASIAYAAVYLVL</sequence>
<feature type="transmembrane region" description="Helical" evidence="1">
    <location>
        <begin position="182"/>
        <end position="201"/>
    </location>
</feature>
<dbReference type="STRING" id="931277.C448_08464"/>
<dbReference type="OrthoDB" id="313450at2157"/>
<organism evidence="2 3">
    <name type="scientific">Halococcus morrhuae DSM 1307</name>
    <dbReference type="NCBI Taxonomy" id="931277"/>
    <lineage>
        <taxon>Archaea</taxon>
        <taxon>Methanobacteriati</taxon>
        <taxon>Methanobacteriota</taxon>
        <taxon>Stenosarchaea group</taxon>
        <taxon>Halobacteria</taxon>
        <taxon>Halobacteriales</taxon>
        <taxon>Halococcaceae</taxon>
        <taxon>Halococcus</taxon>
    </lineage>
</organism>
<dbReference type="Proteomes" id="UP000011568">
    <property type="component" value="Unassembled WGS sequence"/>
</dbReference>
<dbReference type="InterPro" id="IPR007404">
    <property type="entry name" value="YdjM-like"/>
</dbReference>
<comment type="caution">
    <text evidence="2">The sequence shown here is derived from an EMBL/GenBank/DDBJ whole genome shotgun (WGS) entry which is preliminary data.</text>
</comment>
<keyword evidence="1" id="KW-0812">Transmembrane</keyword>
<proteinExistence type="predicted"/>
<dbReference type="eggNOG" id="arCOG04562">
    <property type="taxonomic scope" value="Archaea"/>
</dbReference>